<dbReference type="InterPro" id="IPR056002">
    <property type="entry name" value="DUF7580"/>
</dbReference>
<gene>
    <name evidence="2" type="ORF">BHE90_009104</name>
</gene>
<dbReference type="AlphaFoldDB" id="A0A430LL19"/>
<protein>
    <recommendedName>
        <fullName evidence="1">Protein kinase domain-containing protein</fullName>
    </recommendedName>
</protein>
<dbReference type="InterPro" id="IPR038305">
    <property type="entry name" value="HeLo_sf"/>
</dbReference>
<name>A0A430LL19_9HYPO</name>
<dbReference type="SUPFAM" id="SSF56112">
    <property type="entry name" value="Protein kinase-like (PK-like)"/>
    <property type="match status" value="1"/>
</dbReference>
<dbReference type="InterPro" id="IPR029498">
    <property type="entry name" value="HeLo_dom"/>
</dbReference>
<dbReference type="Pfam" id="PF24476">
    <property type="entry name" value="DUF7580"/>
    <property type="match status" value="1"/>
</dbReference>
<organism evidence="2 3">
    <name type="scientific">Fusarium euwallaceae</name>
    <dbReference type="NCBI Taxonomy" id="1147111"/>
    <lineage>
        <taxon>Eukaryota</taxon>
        <taxon>Fungi</taxon>
        <taxon>Dikarya</taxon>
        <taxon>Ascomycota</taxon>
        <taxon>Pezizomycotina</taxon>
        <taxon>Sordariomycetes</taxon>
        <taxon>Hypocreomycetidae</taxon>
        <taxon>Hypocreales</taxon>
        <taxon>Nectriaceae</taxon>
        <taxon>Fusarium</taxon>
        <taxon>Fusarium solani species complex</taxon>
    </lineage>
</organism>
<dbReference type="GO" id="GO:0005524">
    <property type="term" value="F:ATP binding"/>
    <property type="evidence" value="ECO:0007669"/>
    <property type="project" value="InterPro"/>
</dbReference>
<dbReference type="Pfam" id="PF14479">
    <property type="entry name" value="HeLo"/>
    <property type="match status" value="1"/>
</dbReference>
<dbReference type="InterPro" id="IPR000719">
    <property type="entry name" value="Prot_kinase_dom"/>
</dbReference>
<dbReference type="EMBL" id="MIKF01000153">
    <property type="protein sequence ID" value="RTE76429.1"/>
    <property type="molecule type" value="Genomic_DNA"/>
</dbReference>
<dbReference type="GO" id="GO:0004672">
    <property type="term" value="F:protein kinase activity"/>
    <property type="evidence" value="ECO:0007669"/>
    <property type="project" value="InterPro"/>
</dbReference>
<dbReference type="Gene3D" id="1.20.120.1020">
    <property type="entry name" value="Prion-inhibition and propagation, HeLo domain"/>
    <property type="match status" value="1"/>
</dbReference>
<reference evidence="2 3" key="1">
    <citation type="submission" date="2017-06" db="EMBL/GenBank/DDBJ databases">
        <title>Comparative genomic analysis of Ambrosia Fusariam Clade fungi.</title>
        <authorList>
            <person name="Stajich J.E."/>
            <person name="Carrillo J."/>
            <person name="Kijimoto T."/>
            <person name="Eskalen A."/>
            <person name="O'Donnell K."/>
            <person name="Kasson M."/>
        </authorList>
    </citation>
    <scope>NUCLEOTIDE SEQUENCE [LARGE SCALE GENOMIC DNA]</scope>
    <source>
        <strain evidence="2 3">UCR1854</strain>
    </source>
</reference>
<feature type="domain" description="Protein kinase" evidence="1">
    <location>
        <begin position="234"/>
        <end position="522"/>
    </location>
</feature>
<keyword evidence="3" id="KW-1185">Reference proteome</keyword>
<proteinExistence type="predicted"/>
<evidence type="ECO:0000313" key="3">
    <source>
        <dbReference type="Proteomes" id="UP000287124"/>
    </source>
</evidence>
<dbReference type="Gene3D" id="1.10.510.10">
    <property type="entry name" value="Transferase(Phosphotransferase) domain 1"/>
    <property type="match status" value="1"/>
</dbReference>
<dbReference type="Proteomes" id="UP000287124">
    <property type="component" value="Unassembled WGS sequence"/>
</dbReference>
<dbReference type="InterPro" id="IPR011009">
    <property type="entry name" value="Kinase-like_dom_sf"/>
</dbReference>
<evidence type="ECO:0000313" key="2">
    <source>
        <dbReference type="EMBL" id="RTE76429.1"/>
    </source>
</evidence>
<accession>A0A430LL19</accession>
<dbReference type="PROSITE" id="PS50011">
    <property type="entry name" value="PROTEIN_KINASE_DOM"/>
    <property type="match status" value="1"/>
</dbReference>
<dbReference type="PANTHER" id="PTHR37542:SF3">
    <property type="entry name" value="PRION-INHIBITION AND PROPAGATION HELO DOMAIN-CONTAINING PROTEIN"/>
    <property type="match status" value="1"/>
</dbReference>
<evidence type="ECO:0000259" key="1">
    <source>
        <dbReference type="PROSITE" id="PS50011"/>
    </source>
</evidence>
<dbReference type="PANTHER" id="PTHR37542">
    <property type="entry name" value="HELO DOMAIN-CONTAINING PROTEIN-RELATED"/>
    <property type="match status" value="1"/>
</dbReference>
<comment type="caution">
    <text evidence="2">The sequence shown here is derived from an EMBL/GenBank/DDBJ whole genome shotgun (WGS) entry which is preliminary data.</text>
</comment>
<sequence length="522" mass="58624">MSGFEIVGVVGLLGSVKGAVETFNLLADLFASDTGLGHVALMYSLESIRFKVWCENVKADDKSACLLRKLPQEIQTCVANVMAEMVKIQETIKKHFVDKYKLPPLQQLPPGVTFSPKSSRIAQLRSQYAKLKLRHRWRWVTGKKQELEDLVKQIQKLNAHLDRLVPQTESDRARLVKAVLTQLDERLSLAAMFDPKGSEDSLLSLAFQIKTIHEQDPDAATAHVKYIHSREISVFCKPEVMDGRHTGIYSATGGHGDKVLVEWKAIKAGTPREKDIVTRIQVLGALLSTRDAEPFHRMPFVGIFDDTDFERRQGNRRIGLVYRIPKSLGNLNSPLSLAELIERDTKAKTRPALGDRFELASKLASAMSLFHATNWLHKSFRSDNILFGEDEDITKPYILGFGYSRPAGDDSIETHPAGDPKLDLYYHPDVSEGWTKIKDMYSLGIVLLEVALWRSMFEPRFQGMGLHQVSEDIVTSLNGQFGRDLVGMVGEVYVDVVKRCLAGCFEVQTGETREEAKELSNL</sequence>